<feature type="domain" description="DUF302" evidence="2">
    <location>
        <begin position="62"/>
        <end position="124"/>
    </location>
</feature>
<name>B3U4M4_9BACT</name>
<gene>
    <name evidence="4" type="ORF">NIDE1435</name>
</gene>
<dbReference type="SUPFAM" id="SSF103247">
    <property type="entry name" value="TT1751-like"/>
    <property type="match status" value="1"/>
</dbReference>
<dbReference type="Gene3D" id="3.30.310.70">
    <property type="entry name" value="TT1751-like domain"/>
    <property type="match status" value="1"/>
</dbReference>
<dbReference type="OrthoDB" id="9797709at2"/>
<keyword evidence="5" id="KW-1185">Reference proteome</keyword>
<reference evidence="4" key="3">
    <citation type="submission" date="2010-03" db="EMBL/GenBank/DDBJ databases">
        <authorList>
            <person name="Genoscope - CEA"/>
        </authorList>
    </citation>
    <scope>NUCLEOTIDE SEQUENCE</scope>
</reference>
<feature type="signal peptide" evidence="1">
    <location>
        <begin position="1"/>
        <end position="27"/>
    </location>
</feature>
<proteinExistence type="predicted"/>
<dbReference type="eggNOG" id="COG3439">
    <property type="taxonomic scope" value="Bacteria"/>
</dbReference>
<organism evidence="3">
    <name type="scientific">Nitrospira defluvii</name>
    <dbReference type="NCBI Taxonomy" id="330214"/>
    <lineage>
        <taxon>Bacteria</taxon>
        <taxon>Pseudomonadati</taxon>
        <taxon>Nitrospirota</taxon>
        <taxon>Nitrospiria</taxon>
        <taxon>Nitrospirales</taxon>
        <taxon>Nitrospiraceae</taxon>
        <taxon>Nitrospira</taxon>
    </lineage>
</organism>
<keyword evidence="1" id="KW-0732">Signal</keyword>
<dbReference type="CDD" id="cd14797">
    <property type="entry name" value="DUF302"/>
    <property type="match status" value="1"/>
</dbReference>
<evidence type="ECO:0000313" key="3">
    <source>
        <dbReference type="EMBL" id="ACE75591.1"/>
    </source>
</evidence>
<dbReference type="HOGENOM" id="CLU_116237_1_1_0"/>
<dbReference type="EMBL" id="EU559167">
    <property type="protein sequence ID" value="ACE75591.1"/>
    <property type="molecule type" value="Genomic_DNA"/>
</dbReference>
<reference evidence="3" key="1">
    <citation type="journal article" date="2008" name="Environ. Microbiol.">
        <title>Environmental genomics reveals a functional chlorite dismutase in the nitrite-oxidizing bacterium 'Candidatus Nitrospira defluvii'.</title>
        <authorList>
            <person name="Maixner F."/>
            <person name="Wagner M."/>
            <person name="Lucker S."/>
            <person name="Pelletier E."/>
            <person name="Schmitz-Esser S."/>
            <person name="Hace K."/>
            <person name="Spieck E."/>
            <person name="Konrat R."/>
            <person name="Le Paslier D."/>
            <person name="Daims H."/>
        </authorList>
    </citation>
    <scope>NUCLEOTIDE SEQUENCE</scope>
</reference>
<dbReference type="InterPro" id="IPR035923">
    <property type="entry name" value="TT1751-like_sf"/>
</dbReference>
<protein>
    <submittedName>
        <fullName evidence="3">Conserved exported protein</fullName>
    </submittedName>
</protein>
<dbReference type="PANTHER" id="PTHR38342">
    <property type="entry name" value="SLR5037 PROTEIN"/>
    <property type="match status" value="1"/>
</dbReference>
<dbReference type="STRING" id="330214.NIDE1435"/>
<dbReference type="KEGG" id="nde:NIDE1435"/>
<accession>B3U4M4</accession>
<dbReference type="PANTHER" id="PTHR38342:SF2">
    <property type="entry name" value="INNER MEMBRANE OR EXPORTED"/>
    <property type="match status" value="1"/>
</dbReference>
<reference evidence="4 5" key="2">
    <citation type="journal article" date="2010" name="Proc. Natl. Acad. Sci. U.S.A.">
        <title>A Nitrospira metagenome illuminates the physiology and evolution of globally important nitrite-oxidizing bacteria.</title>
        <authorList>
            <person name="Lucker S."/>
            <person name="Wagner M."/>
            <person name="Maixner F."/>
            <person name="Pelletier E."/>
            <person name="Koch H."/>
            <person name="Vacherie B."/>
            <person name="Rattei T."/>
            <person name="Sinninghe Damste J."/>
            <person name="Spieck E."/>
            <person name="Le Paslier D."/>
            <person name="Daims H."/>
        </authorList>
    </citation>
    <scope>NUCLEOTIDE SEQUENCE [LARGE SCALE GENOMIC DNA]</scope>
</reference>
<evidence type="ECO:0000313" key="5">
    <source>
        <dbReference type="Proteomes" id="UP000001660"/>
    </source>
</evidence>
<dbReference type="Proteomes" id="UP000001660">
    <property type="component" value="Chromosome"/>
</dbReference>
<dbReference type="EMBL" id="FP929003">
    <property type="protein sequence ID" value="CBK41184.1"/>
    <property type="molecule type" value="Genomic_DNA"/>
</dbReference>
<dbReference type="InterPro" id="IPR005180">
    <property type="entry name" value="DUF302"/>
</dbReference>
<dbReference type="AlphaFoldDB" id="B3U4M4"/>
<sequence length="153" mass="16461">MNTRGRIIVGLCGVLPGLLVLVSQTHADETLVTKPSHYTVAETIDRIERAVTDKGMRLFARINHADEARKVGLEMPPTELLIFGNPKGGTPLMLAAPTVAIDLPMKALAWQDQAGRVWLTYNAPALLPVRHGLATELAAKLDPVGALLARAVE</sequence>
<evidence type="ECO:0000256" key="1">
    <source>
        <dbReference type="SAM" id="SignalP"/>
    </source>
</evidence>
<evidence type="ECO:0000313" key="4">
    <source>
        <dbReference type="EMBL" id="CBK41184.1"/>
    </source>
</evidence>
<evidence type="ECO:0000259" key="2">
    <source>
        <dbReference type="Pfam" id="PF03625"/>
    </source>
</evidence>
<feature type="chain" id="PRO_5010824433" evidence="1">
    <location>
        <begin position="28"/>
        <end position="153"/>
    </location>
</feature>
<dbReference type="Pfam" id="PF03625">
    <property type="entry name" value="DUF302"/>
    <property type="match status" value="1"/>
</dbReference>